<gene>
    <name evidence="6" type="ORF">Dia5BBH33_11040</name>
</gene>
<keyword evidence="4" id="KW-0804">Transcription</keyword>
<dbReference type="GO" id="GO:0003677">
    <property type="term" value="F:DNA binding"/>
    <property type="evidence" value="ECO:0007669"/>
    <property type="project" value="UniProtKB-KW"/>
</dbReference>
<name>A0A8D4UUG4_9FIRM</name>
<dbReference type="Pfam" id="PF04198">
    <property type="entry name" value="Sugar-bind"/>
    <property type="match status" value="1"/>
</dbReference>
<dbReference type="InterPro" id="IPR037171">
    <property type="entry name" value="NagB/RpiA_transferase-like"/>
</dbReference>
<dbReference type="InterPro" id="IPR007324">
    <property type="entry name" value="Sugar-bd_dom_put"/>
</dbReference>
<dbReference type="InterPro" id="IPR051054">
    <property type="entry name" value="SorC_transcr_regulators"/>
</dbReference>
<dbReference type="PANTHER" id="PTHR34294">
    <property type="entry name" value="TRANSCRIPTIONAL REGULATOR-RELATED"/>
    <property type="match status" value="1"/>
</dbReference>
<reference evidence="7" key="1">
    <citation type="submission" date="2019-05" db="EMBL/GenBank/DDBJ databases">
        <title>Complete genome sequencing of Dialister sp. strain 5BBH33.</title>
        <authorList>
            <person name="Sakamoto M."/>
            <person name="Murakami T."/>
            <person name="Mori H."/>
        </authorList>
    </citation>
    <scope>NUCLEOTIDE SEQUENCE [LARGE SCALE GENOMIC DNA]</scope>
    <source>
        <strain evidence="7">5BBH33</strain>
    </source>
</reference>
<accession>A0A8D4UUG4</accession>
<dbReference type="GO" id="GO:0030246">
    <property type="term" value="F:carbohydrate binding"/>
    <property type="evidence" value="ECO:0007669"/>
    <property type="project" value="InterPro"/>
</dbReference>
<evidence type="ECO:0000256" key="4">
    <source>
        <dbReference type="ARBA" id="ARBA00023163"/>
    </source>
</evidence>
<organism evidence="6 7">
    <name type="scientific">Dialister hominis</name>
    <dbReference type="NCBI Taxonomy" id="2582419"/>
    <lineage>
        <taxon>Bacteria</taxon>
        <taxon>Bacillati</taxon>
        <taxon>Bacillota</taxon>
        <taxon>Negativicutes</taxon>
        <taxon>Veillonellales</taxon>
        <taxon>Veillonellaceae</taxon>
        <taxon>Dialister</taxon>
    </lineage>
</organism>
<dbReference type="SUPFAM" id="SSF100950">
    <property type="entry name" value="NagB/RpiA/CoA transferase-like"/>
    <property type="match status" value="1"/>
</dbReference>
<evidence type="ECO:0000256" key="1">
    <source>
        <dbReference type="ARBA" id="ARBA00010466"/>
    </source>
</evidence>
<protein>
    <recommendedName>
        <fullName evidence="5">Sugar-binding domain-containing protein</fullName>
    </recommendedName>
</protein>
<sequence>MALIRLIRDDDIVAVSGGALMAELAEMLPKLHMNVDVLPIRRGFGRRIDFLPNNVAAHMAEKLGGKYHILQIPDGLSPEFFYKLKKELPQINQTEELFSKAGILVTGIDSAEDIKKYHELPSDVTRRLEKENVSSEALGLYVNAEGKILYRLYNVGISRDDIPAIPHILITAGGSHNGEAILAVARAGIRGVLITDEGAGRKILQLVSGEKATTGGCKDHG</sequence>
<dbReference type="PANTHER" id="PTHR34294:SF5">
    <property type="entry name" value="CENTRAL GLYCOLYTIC GENES REGULATOR"/>
    <property type="match status" value="1"/>
</dbReference>
<evidence type="ECO:0000256" key="2">
    <source>
        <dbReference type="ARBA" id="ARBA00023015"/>
    </source>
</evidence>
<evidence type="ECO:0000256" key="3">
    <source>
        <dbReference type="ARBA" id="ARBA00023125"/>
    </source>
</evidence>
<evidence type="ECO:0000259" key="5">
    <source>
        <dbReference type="Pfam" id="PF04198"/>
    </source>
</evidence>
<dbReference type="EMBL" id="AP019697">
    <property type="protein sequence ID" value="BBK25169.1"/>
    <property type="molecule type" value="Genomic_DNA"/>
</dbReference>
<dbReference type="KEGG" id="dho:Dia5BBH33_11040"/>
<evidence type="ECO:0000313" key="6">
    <source>
        <dbReference type="EMBL" id="BBK25169.1"/>
    </source>
</evidence>
<comment type="similarity">
    <text evidence="1">Belongs to the SorC transcriptional regulatory family.</text>
</comment>
<evidence type="ECO:0000313" key="7">
    <source>
        <dbReference type="Proteomes" id="UP000320585"/>
    </source>
</evidence>
<proteinExistence type="inferred from homology"/>
<keyword evidence="7" id="KW-1185">Reference proteome</keyword>
<dbReference type="Proteomes" id="UP000320585">
    <property type="component" value="Chromosome"/>
</dbReference>
<feature type="domain" description="Sugar-binding" evidence="5">
    <location>
        <begin position="3"/>
        <end position="204"/>
    </location>
</feature>
<dbReference type="AlphaFoldDB" id="A0A8D4UUG4"/>
<keyword evidence="2" id="KW-0805">Transcription regulation</keyword>
<dbReference type="Gene3D" id="3.40.50.1360">
    <property type="match status" value="1"/>
</dbReference>
<keyword evidence="3" id="KW-0238">DNA-binding</keyword>